<accession>A0ABV4IGD0</accession>
<evidence type="ECO:0000313" key="3">
    <source>
        <dbReference type="Proteomes" id="UP001567350"/>
    </source>
</evidence>
<sequence length="129" mass="14929">MSDTTTITPRRALAYFFYLAEGHSHSAAKVAARLLLSCYNGYRFQFDVTDLRLLDGKHLDMALQIMRMDAGIQHEVHEHLNHMYNRTDFGSRFEHLAWRWGLKGKCTKANLPTIVPLIFQNPLQEQATH</sequence>
<dbReference type="Proteomes" id="UP001567350">
    <property type="component" value="Unassembled WGS sequence"/>
</dbReference>
<organism evidence="2 3">
    <name type="scientific">Comamonas jiangduensis</name>
    <dbReference type="NCBI Taxonomy" id="1194168"/>
    <lineage>
        <taxon>Bacteria</taxon>
        <taxon>Pseudomonadati</taxon>
        <taxon>Pseudomonadota</taxon>
        <taxon>Betaproteobacteria</taxon>
        <taxon>Burkholderiales</taxon>
        <taxon>Comamonadaceae</taxon>
        <taxon>Comamonas</taxon>
    </lineage>
</organism>
<dbReference type="Pfam" id="PF24720">
    <property type="entry name" value="DUF7673"/>
    <property type="match status" value="1"/>
</dbReference>
<keyword evidence="3" id="KW-1185">Reference proteome</keyword>
<dbReference type="InterPro" id="IPR056090">
    <property type="entry name" value="DUF7673"/>
</dbReference>
<dbReference type="RefSeq" id="WP_313603921.1">
    <property type="nucleotide sequence ID" value="NZ_DAMCKS010000007.1"/>
</dbReference>
<feature type="domain" description="DUF7673" evidence="1">
    <location>
        <begin position="11"/>
        <end position="100"/>
    </location>
</feature>
<evidence type="ECO:0000259" key="1">
    <source>
        <dbReference type="Pfam" id="PF24720"/>
    </source>
</evidence>
<gene>
    <name evidence="2" type="ORF">ACBP88_15840</name>
</gene>
<protein>
    <recommendedName>
        <fullName evidence="1">DUF7673 domain-containing protein</fullName>
    </recommendedName>
</protein>
<evidence type="ECO:0000313" key="2">
    <source>
        <dbReference type="EMBL" id="MEZ2740898.1"/>
    </source>
</evidence>
<comment type="caution">
    <text evidence="2">The sequence shown here is derived from an EMBL/GenBank/DDBJ whole genome shotgun (WGS) entry which is preliminary data.</text>
</comment>
<dbReference type="EMBL" id="JBGJLR010000023">
    <property type="protein sequence ID" value="MEZ2740898.1"/>
    <property type="molecule type" value="Genomic_DNA"/>
</dbReference>
<name>A0ABV4IGD0_9BURK</name>
<proteinExistence type="predicted"/>
<reference evidence="2 3" key="1">
    <citation type="submission" date="2024-08" db="EMBL/GenBank/DDBJ databases">
        <authorList>
            <person name="Feng Z."/>
            <person name="Ronholm J."/>
        </authorList>
    </citation>
    <scope>NUCLEOTIDE SEQUENCE [LARGE SCALE GENOMIC DNA]</scope>
    <source>
        <strain evidence="2 3">4-AB0-8</strain>
    </source>
</reference>